<evidence type="ECO:0000256" key="1">
    <source>
        <dbReference type="SAM" id="MobiDB-lite"/>
    </source>
</evidence>
<feature type="region of interest" description="Disordered" evidence="1">
    <location>
        <begin position="43"/>
        <end position="106"/>
    </location>
</feature>
<gene>
    <name evidence="2" type="ORF">PVAP13_5KG573300</name>
</gene>
<dbReference type="Proteomes" id="UP000823388">
    <property type="component" value="Chromosome 5K"/>
</dbReference>
<feature type="compositionally biased region" description="Low complexity" evidence="1">
    <location>
        <begin position="43"/>
        <end position="66"/>
    </location>
</feature>
<dbReference type="EMBL" id="CM029045">
    <property type="protein sequence ID" value="KAG2601212.1"/>
    <property type="molecule type" value="Genomic_DNA"/>
</dbReference>
<reference evidence="2" key="1">
    <citation type="submission" date="2020-05" db="EMBL/GenBank/DDBJ databases">
        <title>WGS assembly of Panicum virgatum.</title>
        <authorList>
            <person name="Lovell J.T."/>
            <person name="Jenkins J."/>
            <person name="Shu S."/>
            <person name="Juenger T.E."/>
            <person name="Schmutz J."/>
        </authorList>
    </citation>
    <scope>NUCLEOTIDE SEQUENCE</scope>
    <source>
        <strain evidence="2">AP13</strain>
    </source>
</reference>
<evidence type="ECO:0000313" key="3">
    <source>
        <dbReference type="Proteomes" id="UP000823388"/>
    </source>
</evidence>
<evidence type="ECO:0000313" key="2">
    <source>
        <dbReference type="EMBL" id="KAG2601212.1"/>
    </source>
</evidence>
<comment type="caution">
    <text evidence="2">The sequence shown here is derived from an EMBL/GenBank/DDBJ whole genome shotgun (WGS) entry which is preliminary data.</text>
</comment>
<feature type="compositionally biased region" description="Basic residues" evidence="1">
    <location>
        <begin position="90"/>
        <end position="105"/>
    </location>
</feature>
<organism evidence="2 3">
    <name type="scientific">Panicum virgatum</name>
    <name type="common">Blackwell switchgrass</name>
    <dbReference type="NCBI Taxonomy" id="38727"/>
    <lineage>
        <taxon>Eukaryota</taxon>
        <taxon>Viridiplantae</taxon>
        <taxon>Streptophyta</taxon>
        <taxon>Embryophyta</taxon>
        <taxon>Tracheophyta</taxon>
        <taxon>Spermatophyta</taxon>
        <taxon>Magnoliopsida</taxon>
        <taxon>Liliopsida</taxon>
        <taxon>Poales</taxon>
        <taxon>Poaceae</taxon>
        <taxon>PACMAD clade</taxon>
        <taxon>Panicoideae</taxon>
        <taxon>Panicodae</taxon>
        <taxon>Paniceae</taxon>
        <taxon>Panicinae</taxon>
        <taxon>Panicum</taxon>
        <taxon>Panicum sect. Hiantes</taxon>
    </lineage>
</organism>
<protein>
    <submittedName>
        <fullName evidence="2">Uncharacterized protein</fullName>
    </submittedName>
</protein>
<sequence length="174" mass="19133">MLRGRPGWKLLRKYRLPCGLSPYRSPHVPICSNLPSLFSMLPARPSSSRAPPSPSSSVPALPSPVLGPAWGSTSTSPRMNNNTSPPPSFSHHHARRSALRRRRRTPVLTNRIADHSTTPYLRGSPLTIQIGCLPLSSAQAACFQITFEHPPTVSSSKFVPAWQCMRMTLEFGEP</sequence>
<name>A0A8T0SNW7_PANVG</name>
<proteinExistence type="predicted"/>
<accession>A0A8T0SNW7</accession>
<dbReference type="AlphaFoldDB" id="A0A8T0SNW7"/>
<keyword evidence="3" id="KW-1185">Reference proteome</keyword>